<evidence type="ECO:0000256" key="1">
    <source>
        <dbReference type="SAM" id="MobiDB-lite"/>
    </source>
</evidence>
<evidence type="ECO:0008006" key="4">
    <source>
        <dbReference type="Google" id="ProtNLM"/>
    </source>
</evidence>
<dbReference type="EMBL" id="UYYB01129230">
    <property type="protein sequence ID" value="VDM84311.1"/>
    <property type="molecule type" value="Genomic_DNA"/>
</dbReference>
<reference evidence="2 3" key="1">
    <citation type="submission" date="2018-11" db="EMBL/GenBank/DDBJ databases">
        <authorList>
            <consortium name="Pathogen Informatics"/>
        </authorList>
    </citation>
    <scope>NUCLEOTIDE SEQUENCE [LARGE SCALE GENOMIC DNA]</scope>
</reference>
<dbReference type="OrthoDB" id="361242at2759"/>
<gene>
    <name evidence="2" type="ORF">SVUK_LOCUS19309</name>
</gene>
<protein>
    <recommendedName>
        <fullName evidence="4">Non-structural maintenance of chromosomes element 4</fullName>
    </recommendedName>
</protein>
<feature type="compositionally biased region" description="Basic and acidic residues" evidence="1">
    <location>
        <begin position="1"/>
        <end position="13"/>
    </location>
</feature>
<feature type="region of interest" description="Disordered" evidence="1">
    <location>
        <begin position="1"/>
        <end position="26"/>
    </location>
</feature>
<proteinExistence type="predicted"/>
<evidence type="ECO:0000313" key="3">
    <source>
        <dbReference type="Proteomes" id="UP000270094"/>
    </source>
</evidence>
<dbReference type="AlphaFoldDB" id="A0A3P7JF68"/>
<dbReference type="Proteomes" id="UP000270094">
    <property type="component" value="Unassembled WGS sequence"/>
</dbReference>
<accession>A0A3P7JF68</accession>
<evidence type="ECO:0000313" key="2">
    <source>
        <dbReference type="EMBL" id="VDM84311.1"/>
    </source>
</evidence>
<organism evidence="2 3">
    <name type="scientific">Strongylus vulgaris</name>
    <name type="common">Blood worm</name>
    <dbReference type="NCBI Taxonomy" id="40348"/>
    <lineage>
        <taxon>Eukaryota</taxon>
        <taxon>Metazoa</taxon>
        <taxon>Ecdysozoa</taxon>
        <taxon>Nematoda</taxon>
        <taxon>Chromadorea</taxon>
        <taxon>Rhabditida</taxon>
        <taxon>Rhabditina</taxon>
        <taxon>Rhabditomorpha</taxon>
        <taxon>Strongyloidea</taxon>
        <taxon>Strongylidae</taxon>
        <taxon>Strongylus</taxon>
    </lineage>
</organism>
<name>A0A3P7JF68_STRVU</name>
<sequence length="161" mass="17485">MPRPLRDNNGNKESEEEEVIQSDGLTPAQLEEAALLSSQAGSAGPSEQFARRASIREAYQDICSQFKGDSLTDVKEDAELIENLGKSFVNVDQSYKNVGAGGKELAADAETLLSMAKVLLSQMQSFQSSNAERTVTAANFADALVRDHCYLHILKFSVITV</sequence>
<keyword evidence="3" id="KW-1185">Reference proteome</keyword>